<evidence type="ECO:0000313" key="1">
    <source>
        <dbReference type="EMBL" id="EYC36101.1"/>
    </source>
</evidence>
<proteinExistence type="predicted"/>
<protein>
    <submittedName>
        <fullName evidence="1">Uncharacterized protein</fullName>
    </submittedName>
</protein>
<dbReference type="AlphaFoldDB" id="A0A016W942"/>
<reference evidence="2" key="1">
    <citation type="journal article" date="2015" name="Nat. Genet.">
        <title>The genome and transcriptome of the zoonotic hookworm Ancylostoma ceylanicum identify infection-specific gene families.</title>
        <authorList>
            <person name="Schwarz E.M."/>
            <person name="Hu Y."/>
            <person name="Antoshechkin I."/>
            <person name="Miller M.M."/>
            <person name="Sternberg P.W."/>
            <person name="Aroian R.V."/>
        </authorList>
    </citation>
    <scope>NUCLEOTIDE SEQUENCE</scope>
    <source>
        <strain evidence="2">HY135</strain>
    </source>
</reference>
<dbReference type="Proteomes" id="UP000024635">
    <property type="component" value="Unassembled WGS sequence"/>
</dbReference>
<keyword evidence="2" id="KW-1185">Reference proteome</keyword>
<gene>
    <name evidence="1" type="primary">Acey_s0934.g3109</name>
    <name evidence="1" type="ORF">Y032_0934g3109</name>
</gene>
<accession>A0A016W942</accession>
<name>A0A016W942_9BILA</name>
<evidence type="ECO:0000313" key="2">
    <source>
        <dbReference type="Proteomes" id="UP000024635"/>
    </source>
</evidence>
<dbReference type="EMBL" id="JARK01000534">
    <property type="protein sequence ID" value="EYC36101.1"/>
    <property type="molecule type" value="Genomic_DNA"/>
</dbReference>
<organism evidence="1 2">
    <name type="scientific">Ancylostoma ceylanicum</name>
    <dbReference type="NCBI Taxonomy" id="53326"/>
    <lineage>
        <taxon>Eukaryota</taxon>
        <taxon>Metazoa</taxon>
        <taxon>Ecdysozoa</taxon>
        <taxon>Nematoda</taxon>
        <taxon>Chromadorea</taxon>
        <taxon>Rhabditida</taxon>
        <taxon>Rhabditina</taxon>
        <taxon>Rhabditomorpha</taxon>
        <taxon>Strongyloidea</taxon>
        <taxon>Ancylostomatidae</taxon>
        <taxon>Ancylostomatinae</taxon>
        <taxon>Ancylostoma</taxon>
    </lineage>
</organism>
<comment type="caution">
    <text evidence="1">The sequence shown here is derived from an EMBL/GenBank/DDBJ whole genome shotgun (WGS) entry which is preliminary data.</text>
</comment>
<dbReference type="OrthoDB" id="10053569at2759"/>
<sequence>MIHIPAKALSLYSESRVKDAHTIIDLAMYNYEEVTRQCSFWPLPYAVVVFAAERPRQSSIVQTAEET</sequence>